<keyword evidence="1" id="KW-0677">Repeat</keyword>
<dbReference type="Proteomes" id="UP000011704">
    <property type="component" value="Unassembled WGS sequence"/>
</dbReference>
<evidence type="ECO:0000256" key="1">
    <source>
        <dbReference type="ARBA" id="ARBA00022737"/>
    </source>
</evidence>
<dbReference type="AlphaFoldDB" id="M1YFT5"/>
<feature type="repeat" description="ANK" evidence="3">
    <location>
        <begin position="294"/>
        <end position="326"/>
    </location>
</feature>
<name>M1YFT5_NITG3</name>
<proteinExistence type="predicted"/>
<comment type="caution">
    <text evidence="4">The sequence shown here is derived from an EMBL/GenBank/DDBJ whole genome shotgun (WGS) entry which is preliminary data.</text>
</comment>
<dbReference type="HOGENOM" id="CLU_640655_0_0_0"/>
<feature type="repeat" description="ANK" evidence="3">
    <location>
        <begin position="200"/>
        <end position="232"/>
    </location>
</feature>
<dbReference type="SMART" id="SM00248">
    <property type="entry name" value="ANK"/>
    <property type="match status" value="9"/>
</dbReference>
<protein>
    <submittedName>
        <fullName evidence="4">Uncharacterized protein</fullName>
    </submittedName>
</protein>
<reference evidence="4 5" key="1">
    <citation type="journal article" date="2013" name="Front. Microbiol.">
        <title>The genome of Nitrospina gracilis illuminates the metabolism and evolution of the major marine nitrite oxidizer.</title>
        <authorList>
            <person name="Luecker S."/>
            <person name="Nowka B."/>
            <person name="Rattei T."/>
            <person name="Spieck E."/>
            <person name="and Daims H."/>
        </authorList>
    </citation>
    <scope>NUCLEOTIDE SEQUENCE [LARGE SCALE GENOMIC DNA]</scope>
    <source>
        <strain evidence="4 5">3/211</strain>
    </source>
</reference>
<dbReference type="PROSITE" id="PS50088">
    <property type="entry name" value="ANK_REPEAT"/>
    <property type="match status" value="3"/>
</dbReference>
<keyword evidence="5" id="KW-1185">Reference proteome</keyword>
<dbReference type="PANTHER" id="PTHR24134">
    <property type="entry name" value="ANKYRIN REPEAT-CONTAINING PROTEIN DDB_G0279043"/>
    <property type="match status" value="1"/>
</dbReference>
<organism evidence="4 5">
    <name type="scientific">Nitrospina gracilis (strain 3/211)</name>
    <dbReference type="NCBI Taxonomy" id="1266370"/>
    <lineage>
        <taxon>Bacteria</taxon>
        <taxon>Pseudomonadati</taxon>
        <taxon>Nitrospinota/Tectimicrobiota group</taxon>
        <taxon>Nitrospinota</taxon>
        <taxon>Nitrospinia</taxon>
        <taxon>Nitrospinales</taxon>
        <taxon>Nitrospinaceae</taxon>
        <taxon>Nitrospina</taxon>
    </lineage>
</organism>
<gene>
    <name evidence="4" type="ORF">NITGR_1010022</name>
</gene>
<dbReference type="EMBL" id="CAQJ01000004">
    <property type="protein sequence ID" value="CCQ89307.1"/>
    <property type="molecule type" value="Genomic_DNA"/>
</dbReference>
<sequence>MVELLLQNKNVTELKHPSPMNVLKSAILKGDIPIIDLLISKGIDVNVDIDKGWSPFEASLHGENMDVVKFLIKQGADIHKDAARNLAFAYNREMVEFLLNKGVDINARDKRSEKTALQMAITSQIGKRAKLLIKKGADIHGRTEVSFSSAKFPFVLNKATLLHLAVDHYPANNNVFIGIMEPPPVKVLLENGAEVNAADEGVTPLHLSVRQENIELIQLLIDFGAKVDVRDKYGHTPLYWARTLKKDDVVDLLMKNGSTSIPETEILRKENCESLKKVKAFYNSGGNIKARGIYGETALHLAAVYGNSEVVEWLIKQGLDVNAQTWGKHTPLHRVANVKSAELLLEHGAEINQKDLWGFTPLTWAVFWNNEDVSGVSQELVKLFVNSGSDVNVAINADQSILEIAKMISQQSGDTTVVDYLIAHGAKE</sequence>
<dbReference type="STRING" id="1266370.NITGR_1010022"/>
<accession>M1YFT5</accession>
<feature type="repeat" description="ANK" evidence="3">
    <location>
        <begin position="51"/>
        <end position="83"/>
    </location>
</feature>
<dbReference type="InterPro" id="IPR036770">
    <property type="entry name" value="Ankyrin_rpt-contain_sf"/>
</dbReference>
<evidence type="ECO:0000256" key="2">
    <source>
        <dbReference type="ARBA" id="ARBA00023043"/>
    </source>
</evidence>
<dbReference type="SUPFAM" id="SSF48403">
    <property type="entry name" value="Ankyrin repeat"/>
    <property type="match status" value="2"/>
</dbReference>
<evidence type="ECO:0000313" key="4">
    <source>
        <dbReference type="EMBL" id="CCQ89307.1"/>
    </source>
</evidence>
<dbReference type="PANTHER" id="PTHR24134:SF9">
    <property type="entry name" value="ANKYRIN REPEAT AND SOCS BOX PROTEIN 8"/>
    <property type="match status" value="1"/>
</dbReference>
<dbReference type="InterPro" id="IPR002110">
    <property type="entry name" value="Ankyrin_rpt"/>
</dbReference>
<dbReference type="Pfam" id="PF12796">
    <property type="entry name" value="Ank_2"/>
    <property type="match status" value="3"/>
</dbReference>
<dbReference type="Pfam" id="PF00023">
    <property type="entry name" value="Ank"/>
    <property type="match status" value="2"/>
</dbReference>
<dbReference type="Gene3D" id="1.25.40.20">
    <property type="entry name" value="Ankyrin repeat-containing domain"/>
    <property type="match status" value="4"/>
</dbReference>
<evidence type="ECO:0000256" key="3">
    <source>
        <dbReference type="PROSITE-ProRule" id="PRU00023"/>
    </source>
</evidence>
<dbReference type="PRINTS" id="PR01415">
    <property type="entry name" value="ANKYRIN"/>
</dbReference>
<dbReference type="InParanoid" id="M1YFT5"/>
<dbReference type="PROSITE" id="PS50297">
    <property type="entry name" value="ANK_REP_REGION"/>
    <property type="match status" value="3"/>
</dbReference>
<keyword evidence="2 3" id="KW-0040">ANK repeat</keyword>
<evidence type="ECO:0000313" key="5">
    <source>
        <dbReference type="Proteomes" id="UP000011704"/>
    </source>
</evidence>